<gene>
    <name evidence="3" type="ORF">CLV88_111132</name>
</gene>
<dbReference type="Gene3D" id="1.10.287.470">
    <property type="entry name" value="Helix hairpin bin"/>
    <property type="match status" value="1"/>
</dbReference>
<comment type="caution">
    <text evidence="3">The sequence shown here is derived from an EMBL/GenBank/DDBJ whole genome shotgun (WGS) entry which is preliminary data.</text>
</comment>
<protein>
    <submittedName>
        <fullName evidence="3">Multidrug resistance efflux pump</fullName>
    </submittedName>
</protein>
<dbReference type="SUPFAM" id="SSF111369">
    <property type="entry name" value="HlyD-like secretion proteins"/>
    <property type="match status" value="2"/>
</dbReference>
<keyword evidence="2" id="KW-0472">Membrane</keyword>
<evidence type="ECO:0000256" key="1">
    <source>
        <dbReference type="SAM" id="Coils"/>
    </source>
</evidence>
<keyword evidence="2" id="KW-1133">Transmembrane helix</keyword>
<reference evidence="3 4" key="1">
    <citation type="submission" date="2018-03" db="EMBL/GenBank/DDBJ databases">
        <title>Genomic Encyclopedia of Archaeal and Bacterial Type Strains, Phase II (KMG-II): from individual species to whole genera.</title>
        <authorList>
            <person name="Goeker M."/>
        </authorList>
    </citation>
    <scope>NUCLEOTIDE SEQUENCE [LARGE SCALE GENOMIC DNA]</scope>
    <source>
        <strain evidence="3 4">DSM 100673</strain>
    </source>
</reference>
<dbReference type="RefSeq" id="WP_106609399.1">
    <property type="nucleotide sequence ID" value="NZ_PYGJ01000011.1"/>
</dbReference>
<dbReference type="Gene3D" id="2.40.50.100">
    <property type="match status" value="1"/>
</dbReference>
<proteinExistence type="predicted"/>
<keyword evidence="1" id="KW-0175">Coiled coil</keyword>
<feature type="coiled-coil region" evidence="1">
    <location>
        <begin position="104"/>
        <end position="190"/>
    </location>
</feature>
<accession>A0A2P8F9I2</accession>
<evidence type="ECO:0000313" key="4">
    <source>
        <dbReference type="Proteomes" id="UP000240418"/>
    </source>
</evidence>
<dbReference type="AlphaFoldDB" id="A0A2P8F9I2"/>
<feature type="transmembrane region" description="Helical" evidence="2">
    <location>
        <begin position="28"/>
        <end position="51"/>
    </location>
</feature>
<keyword evidence="4" id="KW-1185">Reference proteome</keyword>
<keyword evidence="2" id="KW-0812">Transmembrane</keyword>
<dbReference type="Proteomes" id="UP000240418">
    <property type="component" value="Unassembled WGS sequence"/>
</dbReference>
<evidence type="ECO:0000256" key="2">
    <source>
        <dbReference type="SAM" id="Phobius"/>
    </source>
</evidence>
<organism evidence="3 4">
    <name type="scientific">Shimia abyssi</name>
    <dbReference type="NCBI Taxonomy" id="1662395"/>
    <lineage>
        <taxon>Bacteria</taxon>
        <taxon>Pseudomonadati</taxon>
        <taxon>Pseudomonadota</taxon>
        <taxon>Alphaproteobacteria</taxon>
        <taxon>Rhodobacterales</taxon>
        <taxon>Roseobacteraceae</taxon>
    </lineage>
</organism>
<evidence type="ECO:0000313" key="3">
    <source>
        <dbReference type="EMBL" id="PSL18386.1"/>
    </source>
</evidence>
<sequence>MFELMITSFPAVIQYFLLKRRGESMTVWNMKTAVFLWALMAFALFLTIFYYHPKTYAGVVPFRTVSVVAQTSGPVTEIAVENGQRVEVGDLLFRIENSAQTAALSEAKAQLDLLDAEEAIAKDNQIVAQSTVEEATAELKRLQDDLKDAQTLLQRGAGTADAVLDLQTAVAATEAELRAAEATLDLARIEISESLPARINAAEAAVDSAQTALNFTEVHSLTGGEITQLSLNVGSPATTLVLRPAMIIIPDRDPDVPIRVAAGFNQVAGDTLYPGMPAEVACESNANLGFRNSVMPAHVFSIQPAIATGQVQPDSRLLDMGGAVQRGTLMVLLDPVYPEHEDMLIDGSGCIVQTYTSNIDGLFGHVVAGTGMIKAAGLRLKVFGSILSGVGLLGGGGH</sequence>
<dbReference type="EMBL" id="PYGJ01000011">
    <property type="protein sequence ID" value="PSL18386.1"/>
    <property type="molecule type" value="Genomic_DNA"/>
</dbReference>
<dbReference type="PANTHER" id="PTHR30367:SF12">
    <property type="entry name" value="P-HYDROXYBENZOIC ACID EFFLUX PUMP SUBUNIT AAEA"/>
    <property type="match status" value="1"/>
</dbReference>
<dbReference type="InterPro" id="IPR050393">
    <property type="entry name" value="MFP_Efflux_Pump"/>
</dbReference>
<name>A0A2P8F9I2_9RHOB</name>
<dbReference type="PANTHER" id="PTHR30367">
    <property type="entry name" value="P-HYDROXYBENZOIC ACID EFFLUX PUMP SUBUNIT AAEA-RELATED"/>
    <property type="match status" value="1"/>
</dbReference>
<dbReference type="OrthoDB" id="7929252at2"/>